<dbReference type="EMBL" id="LM997413">
    <property type="protein sequence ID" value="CEA02746.1"/>
    <property type="molecule type" value="Genomic_DNA"/>
</dbReference>
<feature type="domain" description="Methyl-accepting transducer" evidence="11">
    <location>
        <begin position="427"/>
        <end position="663"/>
    </location>
</feature>
<dbReference type="PATRIC" id="fig|1461581.3.peg.834"/>
<dbReference type="PANTHER" id="PTHR32089">
    <property type="entry name" value="METHYL-ACCEPTING CHEMOTAXIS PROTEIN MCPB"/>
    <property type="match status" value="1"/>
</dbReference>
<evidence type="ECO:0000256" key="8">
    <source>
        <dbReference type="ARBA" id="ARBA00029447"/>
    </source>
</evidence>
<evidence type="ECO:0000256" key="2">
    <source>
        <dbReference type="ARBA" id="ARBA00022475"/>
    </source>
</evidence>
<protein>
    <submittedName>
        <fullName evidence="13">Methyl-accepting chemotaxis sensory transducer</fullName>
    </submittedName>
</protein>
<dbReference type="GO" id="GO:0007165">
    <property type="term" value="P:signal transduction"/>
    <property type="evidence" value="ECO:0007669"/>
    <property type="project" value="UniProtKB-KW"/>
</dbReference>
<dbReference type="EMBL" id="LK391969">
    <property type="protein sequence ID" value="CEF25931.1"/>
    <property type="molecule type" value="Genomic_DNA"/>
</dbReference>
<reference evidence="13" key="1">
    <citation type="submission" date="2014-07" db="EMBL/GenBank/DDBJ databases">
        <authorList>
            <person name="Urmite Genomes Urmite Genomes"/>
        </authorList>
    </citation>
    <scope>NUCLEOTIDE SEQUENCE</scope>
    <source>
        <strain evidence="13">12M76_air</strain>
    </source>
</reference>
<evidence type="ECO:0000256" key="7">
    <source>
        <dbReference type="ARBA" id="ARBA00023224"/>
    </source>
</evidence>
<dbReference type="GO" id="GO:0005886">
    <property type="term" value="C:plasma membrane"/>
    <property type="evidence" value="ECO:0007669"/>
    <property type="project" value="UniProtKB-SubCell"/>
</dbReference>
<keyword evidence="6 10" id="KW-0472">Membrane</keyword>
<evidence type="ECO:0000256" key="10">
    <source>
        <dbReference type="SAM" id="Phobius"/>
    </source>
</evidence>
<feature type="domain" description="HAMP" evidence="12">
    <location>
        <begin position="370"/>
        <end position="422"/>
    </location>
</feature>
<keyword evidence="2" id="KW-1003">Cell membrane</keyword>
<accession>A0A078MDH2</accession>
<proteinExistence type="inferred from homology"/>
<dbReference type="GO" id="GO:0004888">
    <property type="term" value="F:transmembrane signaling receptor activity"/>
    <property type="evidence" value="ECO:0007669"/>
    <property type="project" value="InterPro"/>
</dbReference>
<dbReference type="SMART" id="SM00283">
    <property type="entry name" value="MA"/>
    <property type="match status" value="1"/>
</dbReference>
<dbReference type="PROSITE" id="PS50885">
    <property type="entry name" value="HAMP"/>
    <property type="match status" value="1"/>
</dbReference>
<dbReference type="InterPro" id="IPR003660">
    <property type="entry name" value="HAMP_dom"/>
</dbReference>
<gene>
    <name evidence="13" type="ORF">BN1049_00851</name>
</gene>
<dbReference type="InterPro" id="IPR004090">
    <property type="entry name" value="Chemotax_Me-accpt_rcpt"/>
</dbReference>
<organism evidence="13">
    <name type="scientific">Pseudomonas saudimassiliensis</name>
    <dbReference type="NCBI Taxonomy" id="1461581"/>
    <lineage>
        <taxon>Bacteria</taxon>
        <taxon>Pseudomonadati</taxon>
        <taxon>Pseudomonadota</taxon>
        <taxon>Gammaproteobacteria</taxon>
        <taxon>Pseudomonadales</taxon>
        <taxon>Pseudomonadaceae</taxon>
        <taxon>Pseudomonas</taxon>
    </lineage>
</organism>
<dbReference type="InterPro" id="IPR004089">
    <property type="entry name" value="MCPsignal_dom"/>
</dbReference>
<comment type="subcellular location">
    <subcellularLocation>
        <location evidence="1">Cell membrane</location>
        <topology evidence="1">Multi-pass membrane protein</topology>
    </subcellularLocation>
</comment>
<evidence type="ECO:0000256" key="3">
    <source>
        <dbReference type="ARBA" id="ARBA00022481"/>
    </source>
</evidence>
<keyword evidence="4 10" id="KW-0812">Transmembrane</keyword>
<dbReference type="FunFam" id="1.10.287.950:FF:000001">
    <property type="entry name" value="Methyl-accepting chemotaxis sensory transducer"/>
    <property type="match status" value="1"/>
</dbReference>
<dbReference type="PANTHER" id="PTHR32089:SF119">
    <property type="entry name" value="METHYL-ACCEPTING CHEMOTAXIS PROTEIN CTPL"/>
    <property type="match status" value="1"/>
</dbReference>
<evidence type="ECO:0000256" key="4">
    <source>
        <dbReference type="ARBA" id="ARBA00022692"/>
    </source>
</evidence>
<keyword evidence="7 9" id="KW-0807">Transducer</keyword>
<evidence type="ECO:0000256" key="9">
    <source>
        <dbReference type="PROSITE-ProRule" id="PRU00284"/>
    </source>
</evidence>
<dbReference type="PRINTS" id="PR00260">
    <property type="entry name" value="CHEMTRNSDUCR"/>
</dbReference>
<keyword evidence="3" id="KW-0488">Methylation</keyword>
<dbReference type="Pfam" id="PF00672">
    <property type="entry name" value="HAMP"/>
    <property type="match status" value="1"/>
</dbReference>
<dbReference type="PROSITE" id="PS50111">
    <property type="entry name" value="CHEMOTAXIS_TRANSDUC_2"/>
    <property type="match status" value="1"/>
</dbReference>
<dbReference type="Pfam" id="PF00015">
    <property type="entry name" value="MCPsignal"/>
    <property type="match status" value="1"/>
</dbReference>
<dbReference type="SUPFAM" id="SSF58104">
    <property type="entry name" value="Methyl-accepting chemotaxis protein (MCP) signaling domain"/>
    <property type="match status" value="1"/>
</dbReference>
<sequence length="699" mass="75618">MPPRPGGHIGEPLLEPWCSTVRQDKENNVNTLLAPAMALMNRLGYAMKFCLISALCFVPLIVVSGMLVNQAWDRVQTSRHALDSMELLERVAGLLVDAETLRGLDIIAFHLGTGEYGPALEQRSSETLQRLVAGLENLPLDAADPEAAELLQKRDDVLAEYRAIDGASLRNRGQMSTQAHVGVVTLLNFSVAYSGLAHDYERNVRQLADLLVDHAPQITSVLGFGRATGAYSIGLGYLNSDASRDMDRLLEESLRLGVNYAQAQSFLQQPELEPLRAAAQASMAGLERAQAIFEDEIILAATYDDTWESYFQRLSTEMGYTHTFSREILQFLEQGLAKRLDDGNRAMLTLVAALAVILALITWLYLGFYMATRRTIETLSGTMAKVAQGDLTARAAIVSRDELGKLAGEFNGSIERIQGLVRHVSQTSGLVGDQSRQVIDISSESSQAVEGQRTQIEQVATAMNEMAATSQEVARSAALAVTNAEQVNSETLTGRRMVETSVDGIEKLASEIENSVKVINNLADDSASISRVLDVIKGVAEQTNLLALNAAIEAARAGEQGRGFAVVADEVRTLAQRTQQSTQEIEQMIGRLQGGVGAAVKAMGVSHSMTGEAVDSALQVQTALDNILRAVTQIVDQSQQIAAAAEQQTAVSHDIDQNIVQINQSGERTADGARRTEQASARMGELVGELQKIISAFRV</sequence>
<dbReference type="AlphaFoldDB" id="A0A078MDH2"/>
<evidence type="ECO:0000259" key="11">
    <source>
        <dbReference type="PROSITE" id="PS50111"/>
    </source>
</evidence>
<dbReference type="SMART" id="SM00304">
    <property type="entry name" value="HAMP"/>
    <property type="match status" value="1"/>
</dbReference>
<dbReference type="CDD" id="cd11386">
    <property type="entry name" value="MCP_signal"/>
    <property type="match status" value="1"/>
</dbReference>
<evidence type="ECO:0000256" key="1">
    <source>
        <dbReference type="ARBA" id="ARBA00004651"/>
    </source>
</evidence>
<comment type="similarity">
    <text evidence="8">Belongs to the methyl-accepting chemotaxis (MCP) protein family.</text>
</comment>
<evidence type="ECO:0000256" key="6">
    <source>
        <dbReference type="ARBA" id="ARBA00023136"/>
    </source>
</evidence>
<name>A0A078MDH2_9PSED</name>
<evidence type="ECO:0000313" key="13">
    <source>
        <dbReference type="EMBL" id="CEA02746.1"/>
    </source>
</evidence>
<evidence type="ECO:0000256" key="5">
    <source>
        <dbReference type="ARBA" id="ARBA00022989"/>
    </source>
</evidence>
<dbReference type="GO" id="GO:0006935">
    <property type="term" value="P:chemotaxis"/>
    <property type="evidence" value="ECO:0007669"/>
    <property type="project" value="InterPro"/>
</dbReference>
<keyword evidence="5 10" id="KW-1133">Transmembrane helix</keyword>
<feature type="transmembrane region" description="Helical" evidence="10">
    <location>
        <begin position="45"/>
        <end position="68"/>
    </location>
</feature>
<feature type="transmembrane region" description="Helical" evidence="10">
    <location>
        <begin position="346"/>
        <end position="366"/>
    </location>
</feature>
<evidence type="ECO:0000259" key="12">
    <source>
        <dbReference type="PROSITE" id="PS50885"/>
    </source>
</evidence>
<dbReference type="Gene3D" id="1.10.287.950">
    <property type="entry name" value="Methyl-accepting chemotaxis protein"/>
    <property type="match status" value="1"/>
</dbReference>
<dbReference type="CDD" id="cd06225">
    <property type="entry name" value="HAMP"/>
    <property type="match status" value="1"/>
</dbReference>